<name>A0A1H8HGN2_9BACI</name>
<keyword evidence="3" id="KW-1185">Reference proteome</keyword>
<dbReference type="AlphaFoldDB" id="A0A1H8HGN2"/>
<keyword evidence="1" id="KW-1133">Transmembrane helix</keyword>
<accession>A0A1H8HGN2</accession>
<evidence type="ECO:0000313" key="3">
    <source>
        <dbReference type="Proteomes" id="UP000198553"/>
    </source>
</evidence>
<keyword evidence="1" id="KW-0812">Transmembrane</keyword>
<feature type="transmembrane region" description="Helical" evidence="1">
    <location>
        <begin position="67"/>
        <end position="88"/>
    </location>
</feature>
<keyword evidence="1" id="KW-0472">Membrane</keyword>
<dbReference type="EMBL" id="FOBW01000015">
    <property type="protein sequence ID" value="SEN55392.1"/>
    <property type="molecule type" value="Genomic_DNA"/>
</dbReference>
<organism evidence="2 3">
    <name type="scientific">Mesobacillus persicus</name>
    <dbReference type="NCBI Taxonomy" id="930146"/>
    <lineage>
        <taxon>Bacteria</taxon>
        <taxon>Bacillati</taxon>
        <taxon>Bacillota</taxon>
        <taxon>Bacilli</taxon>
        <taxon>Bacillales</taxon>
        <taxon>Bacillaceae</taxon>
        <taxon>Mesobacillus</taxon>
    </lineage>
</organism>
<dbReference type="Proteomes" id="UP000198553">
    <property type="component" value="Unassembled WGS sequence"/>
</dbReference>
<proteinExistence type="predicted"/>
<dbReference type="RefSeq" id="WP_090748914.1">
    <property type="nucleotide sequence ID" value="NZ_FOBW01000015.1"/>
</dbReference>
<feature type="transmembrane region" description="Helical" evidence="1">
    <location>
        <begin position="33"/>
        <end position="55"/>
    </location>
</feature>
<gene>
    <name evidence="2" type="ORF">SAMN05192533_11517</name>
</gene>
<dbReference type="OrthoDB" id="2442156at2"/>
<reference evidence="3" key="1">
    <citation type="submission" date="2016-10" db="EMBL/GenBank/DDBJ databases">
        <authorList>
            <person name="Varghese N."/>
            <person name="Submissions S."/>
        </authorList>
    </citation>
    <scope>NUCLEOTIDE SEQUENCE [LARGE SCALE GENOMIC DNA]</scope>
    <source>
        <strain evidence="3">B48,IBRC-M 10115,DSM 25386,CECT 8001</strain>
    </source>
</reference>
<evidence type="ECO:0000256" key="1">
    <source>
        <dbReference type="SAM" id="Phobius"/>
    </source>
</evidence>
<sequence length="96" mass="10046">MAIGVAILVLLLGVTVAYQLSVGKSNKRKKVVWGITFMVAVAPFFSWLVGVAYGVSVGSGFAAGGLMVILFPVIFLGGLITLLIGIFAKDKGMIEK</sequence>
<evidence type="ECO:0000313" key="2">
    <source>
        <dbReference type="EMBL" id="SEN55392.1"/>
    </source>
</evidence>
<dbReference type="STRING" id="930146.SAMN05192533_11517"/>
<protein>
    <submittedName>
        <fullName evidence="2">Uncharacterized protein</fullName>
    </submittedName>
</protein>